<gene>
    <name evidence="7" type="primary">thiN</name>
    <name evidence="7" type="ORF">NCTC13765_01664</name>
</gene>
<keyword evidence="1 7" id="KW-0808">Transferase</keyword>
<reference evidence="7" key="1">
    <citation type="submission" date="2018-06" db="EMBL/GenBank/DDBJ databases">
        <authorList>
            <consortium name="Pathogen Informatics"/>
            <person name="Doyle S."/>
        </authorList>
    </citation>
    <scope>NUCLEOTIDE SEQUENCE [LARGE SCALE GENOMIC DNA]</scope>
    <source>
        <strain evidence="7">NCTC13765</strain>
    </source>
</reference>
<dbReference type="InterPro" id="IPR006282">
    <property type="entry name" value="Thi_PPkinase"/>
</dbReference>
<sequence length="211" mass="23659">MPRVAVLAGGQLGIDLPKNMDIYVGVDAGALAILQEDLPLDYAVGDFDSVSGQEWQRIKEEAQVLVTAQPEKDDTDMELALLTIFERFPEAEVSVYGAFGGRLDHTLANIFLPSNDKLAPFMQQLTLLDEQNIVTYLPAGRHQVSPQKGMAYVAFLPVQDQFLSITGAKYPLDEKNYFFKKVYASNEFIDEPLFVKFHEGYLVIIYSKDRS</sequence>
<evidence type="ECO:0000313" key="7">
    <source>
        <dbReference type="EMBL" id="SUN77140.1"/>
    </source>
</evidence>
<keyword evidence="8" id="KW-1185">Reference proteome</keyword>
<organism evidence="7 8">
    <name type="scientific">Streptococcus massiliensis</name>
    <dbReference type="NCBI Taxonomy" id="313439"/>
    <lineage>
        <taxon>Bacteria</taxon>
        <taxon>Bacillati</taxon>
        <taxon>Bacillota</taxon>
        <taxon>Bacilli</taxon>
        <taxon>Lactobacillales</taxon>
        <taxon>Streptococcaceae</taxon>
        <taxon>Streptococcus</taxon>
    </lineage>
</organism>
<dbReference type="InterPro" id="IPR036759">
    <property type="entry name" value="TPK_catalytic_sf"/>
</dbReference>
<name>A0A380L3P7_9STRE</name>
<dbReference type="EMBL" id="UHFR01000005">
    <property type="protein sequence ID" value="SUN77140.1"/>
    <property type="molecule type" value="Genomic_DNA"/>
</dbReference>
<keyword evidence="2" id="KW-0547">Nucleotide-binding</keyword>
<dbReference type="STRING" id="1123307.GCA_000380065_00346"/>
<evidence type="ECO:0000256" key="5">
    <source>
        <dbReference type="NCBIfam" id="TIGR01378"/>
    </source>
</evidence>
<dbReference type="Gene3D" id="3.40.50.10240">
    <property type="entry name" value="Thiamin pyrophosphokinase, catalytic domain"/>
    <property type="match status" value="1"/>
</dbReference>
<proteinExistence type="predicted"/>
<evidence type="ECO:0000256" key="1">
    <source>
        <dbReference type="ARBA" id="ARBA00022679"/>
    </source>
</evidence>
<dbReference type="PANTHER" id="PTHR41299:SF1">
    <property type="entry name" value="THIAMINE PYROPHOSPHOKINASE"/>
    <property type="match status" value="1"/>
</dbReference>
<evidence type="ECO:0000256" key="4">
    <source>
        <dbReference type="ARBA" id="ARBA00022840"/>
    </source>
</evidence>
<dbReference type="SMART" id="SM00983">
    <property type="entry name" value="TPK_B1_binding"/>
    <property type="match status" value="1"/>
</dbReference>
<dbReference type="NCBIfam" id="TIGR01378">
    <property type="entry name" value="thi_PPkinase"/>
    <property type="match status" value="1"/>
</dbReference>
<dbReference type="Proteomes" id="UP000254634">
    <property type="component" value="Unassembled WGS sequence"/>
</dbReference>
<dbReference type="GO" id="GO:0006772">
    <property type="term" value="P:thiamine metabolic process"/>
    <property type="evidence" value="ECO:0007669"/>
    <property type="project" value="UniProtKB-UniRule"/>
</dbReference>
<dbReference type="SUPFAM" id="SSF63999">
    <property type="entry name" value="Thiamin pyrophosphokinase, catalytic domain"/>
    <property type="match status" value="1"/>
</dbReference>
<feature type="domain" description="Thiamin pyrophosphokinase thiamin-binding" evidence="6">
    <location>
        <begin position="140"/>
        <end position="203"/>
    </location>
</feature>
<dbReference type="InterPro" id="IPR007373">
    <property type="entry name" value="Thiamin_PyroPKinase_B1-bd"/>
</dbReference>
<keyword evidence="4" id="KW-0067">ATP-binding</keyword>
<dbReference type="RefSeq" id="WP_018371030.1">
    <property type="nucleotide sequence ID" value="NZ_UHFR01000005.1"/>
</dbReference>
<dbReference type="GO" id="GO:0030975">
    <property type="term" value="F:thiamine binding"/>
    <property type="evidence" value="ECO:0007669"/>
    <property type="project" value="InterPro"/>
</dbReference>
<protein>
    <recommendedName>
        <fullName evidence="5">Thiamine diphosphokinase</fullName>
        <ecNumber evidence="5">2.7.6.2</ecNumber>
    </recommendedName>
</protein>
<dbReference type="PANTHER" id="PTHR41299">
    <property type="entry name" value="THIAMINE PYROPHOSPHOKINASE"/>
    <property type="match status" value="1"/>
</dbReference>
<accession>A0A380L3P7</accession>
<dbReference type="GO" id="GO:0009229">
    <property type="term" value="P:thiamine diphosphate biosynthetic process"/>
    <property type="evidence" value="ECO:0007669"/>
    <property type="project" value="InterPro"/>
</dbReference>
<dbReference type="GO" id="GO:0005524">
    <property type="term" value="F:ATP binding"/>
    <property type="evidence" value="ECO:0007669"/>
    <property type="project" value="UniProtKB-KW"/>
</dbReference>
<dbReference type="EC" id="2.7.6.2" evidence="5"/>
<evidence type="ECO:0000256" key="2">
    <source>
        <dbReference type="ARBA" id="ARBA00022741"/>
    </source>
</evidence>
<dbReference type="AlphaFoldDB" id="A0A380L3P7"/>
<dbReference type="GO" id="GO:0016301">
    <property type="term" value="F:kinase activity"/>
    <property type="evidence" value="ECO:0007669"/>
    <property type="project" value="UniProtKB-KW"/>
</dbReference>
<dbReference type="Pfam" id="PF04265">
    <property type="entry name" value="TPK_B1_binding"/>
    <property type="match status" value="1"/>
</dbReference>
<dbReference type="InterPro" id="IPR007371">
    <property type="entry name" value="TPK_catalytic"/>
</dbReference>
<dbReference type="GO" id="GO:0004788">
    <property type="term" value="F:thiamine diphosphokinase activity"/>
    <property type="evidence" value="ECO:0007669"/>
    <property type="project" value="UniProtKB-UniRule"/>
</dbReference>
<dbReference type="CDD" id="cd07995">
    <property type="entry name" value="TPK"/>
    <property type="match status" value="1"/>
</dbReference>
<dbReference type="Pfam" id="PF04263">
    <property type="entry name" value="TPK_catalytic"/>
    <property type="match status" value="1"/>
</dbReference>
<dbReference type="InterPro" id="IPR053149">
    <property type="entry name" value="TPK"/>
</dbReference>
<dbReference type="OrthoDB" id="9804377at2"/>
<keyword evidence="3 7" id="KW-0418">Kinase</keyword>
<evidence type="ECO:0000259" key="6">
    <source>
        <dbReference type="SMART" id="SM00983"/>
    </source>
</evidence>
<evidence type="ECO:0000256" key="3">
    <source>
        <dbReference type="ARBA" id="ARBA00022777"/>
    </source>
</evidence>
<evidence type="ECO:0000313" key="8">
    <source>
        <dbReference type="Proteomes" id="UP000254634"/>
    </source>
</evidence>